<dbReference type="InterPro" id="IPR008554">
    <property type="entry name" value="Glutaredoxin-like"/>
</dbReference>
<accession>A0ABW0NR62</accession>
<name>A0ABW0NR62_9MICO</name>
<comment type="caution">
    <text evidence="1">The sequence shown here is derived from an EMBL/GenBank/DDBJ whole genome shotgun (WGS) entry which is preliminary data.</text>
</comment>
<evidence type="ECO:0000313" key="2">
    <source>
        <dbReference type="Proteomes" id="UP001596039"/>
    </source>
</evidence>
<dbReference type="EMBL" id="JBHSMG010000002">
    <property type="protein sequence ID" value="MFC5502560.1"/>
    <property type="molecule type" value="Genomic_DNA"/>
</dbReference>
<keyword evidence="2" id="KW-1185">Reference proteome</keyword>
<proteinExistence type="predicted"/>
<evidence type="ECO:0000313" key="1">
    <source>
        <dbReference type="EMBL" id="MFC5502560.1"/>
    </source>
</evidence>
<organism evidence="1 2">
    <name type="scientific">Lysinimonas soli</name>
    <dbReference type="NCBI Taxonomy" id="1074233"/>
    <lineage>
        <taxon>Bacteria</taxon>
        <taxon>Bacillati</taxon>
        <taxon>Actinomycetota</taxon>
        <taxon>Actinomycetes</taxon>
        <taxon>Micrococcales</taxon>
        <taxon>Microbacteriaceae</taxon>
        <taxon>Lysinimonas</taxon>
    </lineage>
</organism>
<dbReference type="Pfam" id="PF05768">
    <property type="entry name" value="Glrx-like"/>
    <property type="match status" value="1"/>
</dbReference>
<dbReference type="Gene3D" id="3.40.30.10">
    <property type="entry name" value="Glutaredoxin"/>
    <property type="match status" value="1"/>
</dbReference>
<gene>
    <name evidence="1" type="ORF">ACFPJ4_09945</name>
</gene>
<dbReference type="InterPro" id="IPR036249">
    <property type="entry name" value="Thioredoxin-like_sf"/>
</dbReference>
<dbReference type="SUPFAM" id="SSF52833">
    <property type="entry name" value="Thioredoxin-like"/>
    <property type="match status" value="1"/>
</dbReference>
<dbReference type="Proteomes" id="UP001596039">
    <property type="component" value="Unassembled WGS sequence"/>
</dbReference>
<sequence length="84" mass="9480">MTRLTLIGKPDCHLCSDARRIVDEVLADYPEVAFDERSILDEPQLMDAYVEEIPVVLIDDRVHTIWRVDAVRLRTALDAAAATS</sequence>
<protein>
    <submittedName>
        <fullName evidence="1">Glutaredoxin family protein</fullName>
    </submittedName>
</protein>
<reference evidence="2" key="1">
    <citation type="journal article" date="2019" name="Int. J. Syst. Evol. Microbiol.">
        <title>The Global Catalogue of Microorganisms (GCM) 10K type strain sequencing project: providing services to taxonomists for standard genome sequencing and annotation.</title>
        <authorList>
            <consortium name="The Broad Institute Genomics Platform"/>
            <consortium name="The Broad Institute Genome Sequencing Center for Infectious Disease"/>
            <person name="Wu L."/>
            <person name="Ma J."/>
        </authorList>
    </citation>
    <scope>NUCLEOTIDE SEQUENCE [LARGE SCALE GENOMIC DNA]</scope>
    <source>
        <strain evidence="2">CGMCC 4.6997</strain>
    </source>
</reference>
<dbReference type="RefSeq" id="WP_386740251.1">
    <property type="nucleotide sequence ID" value="NZ_JBHSMG010000002.1"/>
</dbReference>